<name>A0A1V9XVG0_9ACAR</name>
<dbReference type="AlphaFoldDB" id="A0A1V9XVG0"/>
<evidence type="ECO:0000256" key="1">
    <source>
        <dbReference type="SAM" id="MobiDB-lite"/>
    </source>
</evidence>
<feature type="region of interest" description="Disordered" evidence="1">
    <location>
        <begin position="269"/>
        <end position="291"/>
    </location>
</feature>
<gene>
    <name evidence="3" type="ORF">BIW11_07155</name>
</gene>
<feature type="compositionally biased region" description="Polar residues" evidence="1">
    <location>
        <begin position="779"/>
        <end position="790"/>
    </location>
</feature>
<feature type="compositionally biased region" description="Basic residues" evidence="1">
    <location>
        <begin position="901"/>
        <end position="912"/>
    </location>
</feature>
<feature type="compositionally biased region" description="Basic and acidic residues" evidence="1">
    <location>
        <begin position="881"/>
        <end position="892"/>
    </location>
</feature>
<feature type="region of interest" description="Disordered" evidence="1">
    <location>
        <begin position="331"/>
        <end position="350"/>
    </location>
</feature>
<feature type="region of interest" description="Disordered" evidence="1">
    <location>
        <begin position="656"/>
        <end position="688"/>
    </location>
</feature>
<dbReference type="EMBL" id="MNPL01003651">
    <property type="protein sequence ID" value="OQR77348.1"/>
    <property type="molecule type" value="Genomic_DNA"/>
</dbReference>
<feature type="compositionally biased region" description="Polar residues" evidence="1">
    <location>
        <begin position="197"/>
        <end position="213"/>
    </location>
</feature>
<dbReference type="InParanoid" id="A0A1V9XVG0"/>
<accession>A0A1V9XVG0</accession>
<feature type="region of interest" description="Disordered" evidence="1">
    <location>
        <begin position="774"/>
        <end position="806"/>
    </location>
</feature>
<proteinExistence type="predicted"/>
<evidence type="ECO:0000313" key="4">
    <source>
        <dbReference type="Proteomes" id="UP000192247"/>
    </source>
</evidence>
<protein>
    <submittedName>
        <fullName evidence="3">Uncharacterized protein</fullName>
    </submittedName>
</protein>
<evidence type="ECO:0000256" key="2">
    <source>
        <dbReference type="SAM" id="SignalP"/>
    </source>
</evidence>
<feature type="compositionally biased region" description="Polar residues" evidence="1">
    <location>
        <begin position="334"/>
        <end position="347"/>
    </location>
</feature>
<sequence length="1001" mass="110362">MKTGAASIVLVAAVAVVIIFPDFTHGTEVLDTSMTGPRRIERQSRHSGDRQGRTLDGISGVMDWEYGGWRPLQTPKGFYRRIARNLFRDDETKGINELDTGGDLEAASSSKSASFHALGLEDFLRSGPGCGDCGFQPLIFLHSRGPRNIRSTSTHTELEDAQILDSYREVLDDIRNVVKEKLRQKKLKEFLKRSKRSANNSRNTIPAETSTVNKLVENEPQEDKEIFKDGTLDQRKIDNIPVAPQETHYLSTKGILLVAKSIAEALAESTKREKTQEQQQQPKKRLGTTQVSTAKELAQNPKVEDRKTHLFSHEITLGTGKGLAESFARDLPSSPETEIEATSTSGKSNDEELVEAHFLSPKAVIGVAKGIAETLASKQPKAIATNITQRKIDEPHFLSPKSIFSLTKQVAKDLMANFPNKNNKTDRSETRTEQQAKDMTADTETHFLSLKAIQNVNKAVVKTLSKKQKQDEKTQGVGPASIKGNVEASTMEPIASLPINSEDAYFFSPAVVYDIFAGIKNVAAKTAQKETNISSFTNETKSRVRRQIWNPFRRRPAPPKLSIGGPFGFVNQNIPYEAQGSINSFSFSQNLPQSSSFQANDFPGIQPFVQSPPVTNFDKVNGPRDNHYPGGPSIGQHILPTGSDFASSSTGQFVSESVIGGPPPTRPVKRPEQVQPSTPTKTSSLPPPHVIDSLLAELHTTGQIPANLSPETALLLADILSGRKEHNSHKDVSHFSSPTAPVSSAIDVPFAEPPVPEPQIQIKPTKYHREPAPAPNFHHSLSQPLTSSPVSFGALPSPPKRSHQSIVRDKVVPATSHEVLYHHSHMPENAHVTVPHHHDGVHLNAEGFQRPHTVTRLRTRKRKKPLTSSTSTGPKLSLAEKAAEQAVEKDHTSVFPQEHVHIHHHHKRKRKRPTVEPGAKIPLSAPEAHLPDKIIHSSLDTVLPLQSSPRDIHRNPQHPTIHDPGHFKAYNQRPKLDAKIHLNTKSDSHAGSGELPWRTIW</sequence>
<feature type="region of interest" description="Disordered" evidence="1">
    <location>
        <begin position="193"/>
        <end position="213"/>
    </location>
</feature>
<feature type="compositionally biased region" description="Basic and acidic residues" evidence="1">
    <location>
        <begin position="38"/>
        <end position="53"/>
    </location>
</feature>
<feature type="signal peptide" evidence="2">
    <location>
        <begin position="1"/>
        <end position="26"/>
    </location>
</feature>
<dbReference type="Proteomes" id="UP000192247">
    <property type="component" value="Unassembled WGS sequence"/>
</dbReference>
<evidence type="ECO:0000313" key="3">
    <source>
        <dbReference type="EMBL" id="OQR77348.1"/>
    </source>
</evidence>
<reference evidence="3 4" key="1">
    <citation type="journal article" date="2017" name="Gigascience">
        <title>Draft genome of the honey bee ectoparasitic mite, Tropilaelaps mercedesae, is shaped by the parasitic life history.</title>
        <authorList>
            <person name="Dong X."/>
            <person name="Armstrong S.D."/>
            <person name="Xia D."/>
            <person name="Makepeace B.L."/>
            <person name="Darby A.C."/>
            <person name="Kadowaki T."/>
        </authorList>
    </citation>
    <scope>NUCLEOTIDE SEQUENCE [LARGE SCALE GENOMIC DNA]</scope>
    <source>
        <strain evidence="3">Wuxi-XJTLU</strain>
    </source>
</reference>
<feature type="region of interest" description="Disordered" evidence="1">
    <location>
        <begin position="34"/>
        <end position="54"/>
    </location>
</feature>
<feature type="region of interest" description="Disordered" evidence="1">
    <location>
        <begin position="842"/>
        <end position="919"/>
    </location>
</feature>
<feature type="compositionally biased region" description="Basic residues" evidence="1">
    <location>
        <begin position="853"/>
        <end position="865"/>
    </location>
</feature>
<organism evidence="3 4">
    <name type="scientific">Tropilaelaps mercedesae</name>
    <dbReference type="NCBI Taxonomy" id="418985"/>
    <lineage>
        <taxon>Eukaryota</taxon>
        <taxon>Metazoa</taxon>
        <taxon>Ecdysozoa</taxon>
        <taxon>Arthropoda</taxon>
        <taxon>Chelicerata</taxon>
        <taxon>Arachnida</taxon>
        <taxon>Acari</taxon>
        <taxon>Parasitiformes</taxon>
        <taxon>Mesostigmata</taxon>
        <taxon>Gamasina</taxon>
        <taxon>Dermanyssoidea</taxon>
        <taxon>Laelapidae</taxon>
        <taxon>Tropilaelaps</taxon>
    </lineage>
</organism>
<keyword evidence="2" id="KW-0732">Signal</keyword>
<comment type="caution">
    <text evidence="3">The sequence shown here is derived from an EMBL/GenBank/DDBJ whole genome shotgun (WGS) entry which is preliminary data.</text>
</comment>
<feature type="chain" id="PRO_5013003573" evidence="2">
    <location>
        <begin position="27"/>
        <end position="1001"/>
    </location>
</feature>
<keyword evidence="4" id="KW-1185">Reference proteome</keyword>